<evidence type="ECO:0000256" key="3">
    <source>
        <dbReference type="ARBA" id="ARBA00022692"/>
    </source>
</evidence>
<comment type="subcellular location">
    <subcellularLocation>
        <location evidence="1">Golgi apparatus membrane</location>
        <topology evidence="1">Single-pass type I membrane protein</topology>
    </subcellularLocation>
</comment>
<dbReference type="PANTHER" id="PTHR28652">
    <property type="entry name" value="TRANSMEMBRANE PROTEIN 59-LIKE PROTEIN"/>
    <property type="match status" value="1"/>
</dbReference>
<proteinExistence type="inferred from homology"/>
<evidence type="ECO:0000256" key="6">
    <source>
        <dbReference type="ARBA" id="ARBA00023034"/>
    </source>
</evidence>
<dbReference type="Proteomes" id="UP000283509">
    <property type="component" value="Unassembled WGS sequence"/>
</dbReference>
<keyword evidence="3 10" id="KW-0812">Transmembrane</keyword>
<feature type="region of interest" description="Disordered" evidence="9">
    <location>
        <begin position="253"/>
        <end position="274"/>
    </location>
</feature>
<evidence type="ECO:0000256" key="10">
    <source>
        <dbReference type="SAM" id="Phobius"/>
    </source>
</evidence>
<dbReference type="PANTHER" id="PTHR28652:SF2">
    <property type="entry name" value="TRANSMEMBRANE PROTEIN 59-LIKE PROTEIN"/>
    <property type="match status" value="1"/>
</dbReference>
<evidence type="ECO:0000256" key="5">
    <source>
        <dbReference type="ARBA" id="ARBA00022989"/>
    </source>
</evidence>
<reference evidence="11 12" key="1">
    <citation type="submission" date="2018-04" db="EMBL/GenBank/DDBJ databases">
        <authorList>
            <person name="Zhang X."/>
            <person name="Yuan J."/>
            <person name="Li F."/>
            <person name="Xiang J."/>
        </authorList>
    </citation>
    <scope>NUCLEOTIDE SEQUENCE [LARGE SCALE GENOMIC DNA]</scope>
    <source>
        <tissue evidence="11">Muscle</tissue>
    </source>
</reference>
<dbReference type="InterPro" id="IPR022065">
    <property type="entry name" value="Uncharacterised_TMEM59"/>
</dbReference>
<comment type="caution">
    <text evidence="11">The sequence shown here is derived from an EMBL/GenBank/DDBJ whole genome shotgun (WGS) entry which is preliminary data.</text>
</comment>
<evidence type="ECO:0000313" key="11">
    <source>
        <dbReference type="EMBL" id="ROT66184.1"/>
    </source>
</evidence>
<keyword evidence="6" id="KW-0333">Golgi apparatus</keyword>
<accession>A0A423SPU6</accession>
<feature type="transmembrane region" description="Helical" evidence="10">
    <location>
        <begin position="192"/>
        <end position="216"/>
    </location>
</feature>
<dbReference type="EMBL" id="QCYY01002982">
    <property type="protein sequence ID" value="ROT66184.1"/>
    <property type="molecule type" value="Genomic_DNA"/>
</dbReference>
<protein>
    <submittedName>
        <fullName evidence="11">Putative transmembrane protein 59 isoform X1</fullName>
    </submittedName>
</protein>
<gene>
    <name evidence="11" type="ORF">C7M84_015802</name>
</gene>
<evidence type="ECO:0000256" key="9">
    <source>
        <dbReference type="SAM" id="MobiDB-lite"/>
    </source>
</evidence>
<dbReference type="Pfam" id="PF12280">
    <property type="entry name" value="BSMAP"/>
    <property type="match status" value="1"/>
</dbReference>
<evidence type="ECO:0000313" key="12">
    <source>
        <dbReference type="Proteomes" id="UP000283509"/>
    </source>
</evidence>
<comment type="similarity">
    <text evidence="2">Belongs to the TMEM59 family.</text>
</comment>
<keyword evidence="8" id="KW-0325">Glycoprotein</keyword>
<evidence type="ECO:0000256" key="7">
    <source>
        <dbReference type="ARBA" id="ARBA00023136"/>
    </source>
</evidence>
<name>A0A423SPU6_PENVA</name>
<organism evidence="11 12">
    <name type="scientific">Penaeus vannamei</name>
    <name type="common">Whiteleg shrimp</name>
    <name type="synonym">Litopenaeus vannamei</name>
    <dbReference type="NCBI Taxonomy" id="6689"/>
    <lineage>
        <taxon>Eukaryota</taxon>
        <taxon>Metazoa</taxon>
        <taxon>Ecdysozoa</taxon>
        <taxon>Arthropoda</taxon>
        <taxon>Crustacea</taxon>
        <taxon>Multicrustacea</taxon>
        <taxon>Malacostraca</taxon>
        <taxon>Eumalacostraca</taxon>
        <taxon>Eucarida</taxon>
        <taxon>Decapoda</taxon>
        <taxon>Dendrobranchiata</taxon>
        <taxon>Penaeoidea</taxon>
        <taxon>Penaeidae</taxon>
        <taxon>Penaeus</taxon>
    </lineage>
</organism>
<dbReference type="STRING" id="6689.A0A423SPU6"/>
<dbReference type="GO" id="GO:0000139">
    <property type="term" value="C:Golgi membrane"/>
    <property type="evidence" value="ECO:0007669"/>
    <property type="project" value="UniProtKB-SubCell"/>
</dbReference>
<keyword evidence="12" id="KW-1185">Reference proteome</keyword>
<evidence type="ECO:0000256" key="1">
    <source>
        <dbReference type="ARBA" id="ARBA00004614"/>
    </source>
</evidence>
<evidence type="ECO:0000256" key="4">
    <source>
        <dbReference type="ARBA" id="ARBA00022729"/>
    </source>
</evidence>
<keyword evidence="4" id="KW-0732">Signal</keyword>
<reference evidence="11 12" key="2">
    <citation type="submission" date="2019-01" db="EMBL/GenBank/DDBJ databases">
        <title>The decoding of complex shrimp genome reveals the adaptation for benthos swimmer, frequently molting mechanism and breeding impact on genome.</title>
        <authorList>
            <person name="Sun Y."/>
            <person name="Gao Y."/>
            <person name="Yu Y."/>
        </authorList>
    </citation>
    <scope>NUCLEOTIDE SEQUENCE [LARGE SCALE GENOMIC DNA]</scope>
    <source>
        <tissue evidence="11">Muscle</tissue>
    </source>
</reference>
<keyword evidence="7 10" id="KW-0472">Membrane</keyword>
<keyword evidence="5 10" id="KW-1133">Transmembrane helix</keyword>
<sequence length="274" mass="29830">MLIAAFSTFQSSNNDACERGCRFYTISEFVSDGPGHGNAVDGKDANPVKTTCYNSCVEAYNETSDSTVACKAGCDAQERTSQDKTKEEEEEEKPTLHLLKPLMQMQAVYSSIVGAVHIVRTSLVTYFVSDDSSIVAVESEPEIMLEILPEAADGDSPMQGLQAESRQLTSDEYSQDPSVVRCVSRRLGVPPYLLVASALALVLFTLYVIFAVCTTASPPKTKAFKNGLSVQADPLPLPIKLVRPEDLTKLSLMEEEEQQAPPLPTKVKLPDTDI</sequence>
<dbReference type="OrthoDB" id="6371519at2759"/>
<evidence type="ECO:0000256" key="8">
    <source>
        <dbReference type="ARBA" id="ARBA00023180"/>
    </source>
</evidence>
<evidence type="ECO:0000256" key="2">
    <source>
        <dbReference type="ARBA" id="ARBA00009643"/>
    </source>
</evidence>
<dbReference type="AlphaFoldDB" id="A0A423SPU6"/>